<name>A0A5S5MEF3_9BACT</name>
<dbReference type="InterPro" id="IPR014284">
    <property type="entry name" value="RNA_pol_sigma-70_dom"/>
</dbReference>
<dbReference type="PANTHER" id="PTHR43133">
    <property type="entry name" value="RNA POLYMERASE ECF-TYPE SIGMA FACTO"/>
    <property type="match status" value="1"/>
</dbReference>
<sequence length="206" mass="24162">MGTNTKNTPRKQDPDLDLVQAINQGREELFEELVLRYQDRLYNFGLRICKDSRDAEDLVQETFINIFRYMSGFRHESLFRNWVYRIAVSVCIKMRRRSKYAPERELSLEDVIPGDAAEAPEELPQWAKEPVDRLLNEELGARIKAAIDELPPTYRLVVVLRDMEDFSTEETARILDISQANVKVRLHRARFSIRETLKGYFSHEPS</sequence>
<accession>A0A5S5MEF3</accession>
<keyword evidence="4" id="KW-0804">Transcription</keyword>
<reference evidence="7 8" key="1">
    <citation type="submission" date="2019-06" db="EMBL/GenBank/DDBJ databases">
        <title>Desulfobotulus mexicanus sp. nov., a novel sulfate-reducing bacterium isolated from the sediment of an alkaline crater lake in Mexico.</title>
        <authorList>
            <person name="Hirschler-Rea A."/>
        </authorList>
    </citation>
    <scope>NUCLEOTIDE SEQUENCE [LARGE SCALE GENOMIC DNA]</scope>
    <source>
        <strain evidence="7 8">PAR22N</strain>
    </source>
</reference>
<dbReference type="Gene3D" id="1.10.1740.10">
    <property type="match status" value="1"/>
</dbReference>
<dbReference type="InterPro" id="IPR013249">
    <property type="entry name" value="RNA_pol_sigma70_r4_t2"/>
</dbReference>
<feature type="domain" description="RNA polymerase sigma factor 70 region 4 type 2" evidence="6">
    <location>
        <begin position="142"/>
        <end position="190"/>
    </location>
</feature>
<dbReference type="SUPFAM" id="SSF88659">
    <property type="entry name" value="Sigma3 and sigma4 domains of RNA polymerase sigma factors"/>
    <property type="match status" value="1"/>
</dbReference>
<dbReference type="GO" id="GO:0003677">
    <property type="term" value="F:DNA binding"/>
    <property type="evidence" value="ECO:0007669"/>
    <property type="project" value="InterPro"/>
</dbReference>
<dbReference type="InterPro" id="IPR036388">
    <property type="entry name" value="WH-like_DNA-bd_sf"/>
</dbReference>
<organism evidence="7 8">
    <name type="scientific">Desulfobotulus mexicanus</name>
    <dbReference type="NCBI Taxonomy" id="2586642"/>
    <lineage>
        <taxon>Bacteria</taxon>
        <taxon>Pseudomonadati</taxon>
        <taxon>Thermodesulfobacteriota</taxon>
        <taxon>Desulfobacteria</taxon>
        <taxon>Desulfobacterales</taxon>
        <taxon>Desulfobacteraceae</taxon>
        <taxon>Desulfobotulus</taxon>
    </lineage>
</organism>
<dbReference type="SUPFAM" id="SSF88946">
    <property type="entry name" value="Sigma2 domain of RNA polymerase sigma factors"/>
    <property type="match status" value="1"/>
</dbReference>
<dbReference type="Gene3D" id="1.10.10.10">
    <property type="entry name" value="Winged helix-like DNA-binding domain superfamily/Winged helix DNA-binding domain"/>
    <property type="match status" value="1"/>
</dbReference>
<evidence type="ECO:0000259" key="5">
    <source>
        <dbReference type="Pfam" id="PF04542"/>
    </source>
</evidence>
<dbReference type="NCBIfam" id="TIGR02937">
    <property type="entry name" value="sigma70-ECF"/>
    <property type="match status" value="1"/>
</dbReference>
<dbReference type="GO" id="GO:0006352">
    <property type="term" value="P:DNA-templated transcription initiation"/>
    <property type="evidence" value="ECO:0007669"/>
    <property type="project" value="InterPro"/>
</dbReference>
<evidence type="ECO:0000313" key="7">
    <source>
        <dbReference type="EMBL" id="TYT74059.1"/>
    </source>
</evidence>
<keyword evidence="8" id="KW-1185">Reference proteome</keyword>
<dbReference type="CDD" id="cd06171">
    <property type="entry name" value="Sigma70_r4"/>
    <property type="match status" value="1"/>
</dbReference>
<keyword evidence="3" id="KW-0731">Sigma factor</keyword>
<dbReference type="Pfam" id="PF08281">
    <property type="entry name" value="Sigma70_r4_2"/>
    <property type="match status" value="1"/>
</dbReference>
<dbReference type="InterPro" id="IPR039425">
    <property type="entry name" value="RNA_pol_sigma-70-like"/>
</dbReference>
<keyword evidence="2" id="KW-0805">Transcription regulation</keyword>
<feature type="domain" description="RNA polymerase sigma-70 region 2" evidence="5">
    <location>
        <begin position="33"/>
        <end position="98"/>
    </location>
</feature>
<protein>
    <submittedName>
        <fullName evidence="7">Sigma-70 family RNA polymerase sigma factor</fullName>
    </submittedName>
</protein>
<comment type="caution">
    <text evidence="7">The sequence shown here is derived from an EMBL/GenBank/DDBJ whole genome shotgun (WGS) entry which is preliminary data.</text>
</comment>
<dbReference type="AlphaFoldDB" id="A0A5S5MEF3"/>
<comment type="similarity">
    <text evidence="1">Belongs to the sigma-70 factor family. ECF subfamily.</text>
</comment>
<dbReference type="InterPro" id="IPR007627">
    <property type="entry name" value="RNA_pol_sigma70_r2"/>
</dbReference>
<dbReference type="OrthoDB" id="9780326at2"/>
<gene>
    <name evidence="7" type="ORF">FIM25_11635</name>
</gene>
<evidence type="ECO:0000256" key="3">
    <source>
        <dbReference type="ARBA" id="ARBA00023082"/>
    </source>
</evidence>
<dbReference type="InterPro" id="IPR013324">
    <property type="entry name" value="RNA_pol_sigma_r3/r4-like"/>
</dbReference>
<proteinExistence type="inferred from homology"/>
<dbReference type="Proteomes" id="UP000321899">
    <property type="component" value="Unassembled WGS sequence"/>
</dbReference>
<dbReference type="InterPro" id="IPR013325">
    <property type="entry name" value="RNA_pol_sigma_r2"/>
</dbReference>
<evidence type="ECO:0000259" key="6">
    <source>
        <dbReference type="Pfam" id="PF08281"/>
    </source>
</evidence>
<evidence type="ECO:0000256" key="1">
    <source>
        <dbReference type="ARBA" id="ARBA00010641"/>
    </source>
</evidence>
<dbReference type="EMBL" id="VDMB01000015">
    <property type="protein sequence ID" value="TYT74059.1"/>
    <property type="molecule type" value="Genomic_DNA"/>
</dbReference>
<dbReference type="GO" id="GO:0016987">
    <property type="term" value="F:sigma factor activity"/>
    <property type="evidence" value="ECO:0007669"/>
    <property type="project" value="UniProtKB-KW"/>
</dbReference>
<evidence type="ECO:0000256" key="2">
    <source>
        <dbReference type="ARBA" id="ARBA00023015"/>
    </source>
</evidence>
<dbReference type="Pfam" id="PF04542">
    <property type="entry name" value="Sigma70_r2"/>
    <property type="match status" value="1"/>
</dbReference>
<evidence type="ECO:0000256" key="4">
    <source>
        <dbReference type="ARBA" id="ARBA00023163"/>
    </source>
</evidence>
<evidence type="ECO:0000313" key="8">
    <source>
        <dbReference type="Proteomes" id="UP000321899"/>
    </source>
</evidence>
<dbReference type="PANTHER" id="PTHR43133:SF51">
    <property type="entry name" value="RNA POLYMERASE SIGMA FACTOR"/>
    <property type="match status" value="1"/>
</dbReference>